<feature type="compositionally biased region" description="Basic and acidic residues" evidence="1">
    <location>
        <begin position="103"/>
        <end position="113"/>
    </location>
</feature>
<sequence>MAKDKIHHSGDKTILAPDCFRDFGIQVNGLGVEGSPHLGKTDQRMLPGMDERQGQRSERNGNQGYSQDIRQESSKVLMVFKVGGFLGCHKQLAWMDKLEQEETRDLAMAERKTPKGKRLRKKVV</sequence>
<protein>
    <submittedName>
        <fullName evidence="2">Uncharacterized protein</fullName>
    </submittedName>
</protein>
<feature type="region of interest" description="Disordered" evidence="1">
    <location>
        <begin position="103"/>
        <end position="124"/>
    </location>
</feature>
<comment type="caution">
    <text evidence="2">The sequence shown here is derived from an EMBL/GenBank/DDBJ whole genome shotgun (WGS) entry which is preliminary data.</text>
</comment>
<keyword evidence="3" id="KW-1185">Reference proteome</keyword>
<dbReference type="EMBL" id="JAUIZM010000007">
    <property type="protein sequence ID" value="KAK1373250.1"/>
    <property type="molecule type" value="Genomic_DNA"/>
</dbReference>
<evidence type="ECO:0000313" key="3">
    <source>
        <dbReference type="Proteomes" id="UP001237642"/>
    </source>
</evidence>
<accession>A0AAD8HTX7</accession>
<organism evidence="2 3">
    <name type="scientific">Heracleum sosnowskyi</name>
    <dbReference type="NCBI Taxonomy" id="360622"/>
    <lineage>
        <taxon>Eukaryota</taxon>
        <taxon>Viridiplantae</taxon>
        <taxon>Streptophyta</taxon>
        <taxon>Embryophyta</taxon>
        <taxon>Tracheophyta</taxon>
        <taxon>Spermatophyta</taxon>
        <taxon>Magnoliopsida</taxon>
        <taxon>eudicotyledons</taxon>
        <taxon>Gunneridae</taxon>
        <taxon>Pentapetalae</taxon>
        <taxon>asterids</taxon>
        <taxon>campanulids</taxon>
        <taxon>Apiales</taxon>
        <taxon>Apiaceae</taxon>
        <taxon>Apioideae</taxon>
        <taxon>apioid superclade</taxon>
        <taxon>Tordylieae</taxon>
        <taxon>Tordyliinae</taxon>
        <taxon>Heracleum</taxon>
    </lineage>
</organism>
<evidence type="ECO:0000313" key="2">
    <source>
        <dbReference type="EMBL" id="KAK1373250.1"/>
    </source>
</evidence>
<dbReference type="AlphaFoldDB" id="A0AAD8HTX7"/>
<reference evidence="2" key="1">
    <citation type="submission" date="2023-02" db="EMBL/GenBank/DDBJ databases">
        <title>Genome of toxic invasive species Heracleum sosnowskyi carries increased number of genes despite the absence of recent whole-genome duplications.</title>
        <authorList>
            <person name="Schelkunov M."/>
            <person name="Shtratnikova V."/>
            <person name="Makarenko M."/>
            <person name="Klepikova A."/>
            <person name="Omelchenko D."/>
            <person name="Novikova G."/>
            <person name="Obukhova E."/>
            <person name="Bogdanov V."/>
            <person name="Penin A."/>
            <person name="Logacheva M."/>
        </authorList>
    </citation>
    <scope>NUCLEOTIDE SEQUENCE</scope>
    <source>
        <strain evidence="2">Hsosn_3</strain>
        <tissue evidence="2">Leaf</tissue>
    </source>
</reference>
<reference evidence="2" key="2">
    <citation type="submission" date="2023-05" db="EMBL/GenBank/DDBJ databases">
        <authorList>
            <person name="Schelkunov M.I."/>
        </authorList>
    </citation>
    <scope>NUCLEOTIDE SEQUENCE</scope>
    <source>
        <strain evidence="2">Hsosn_3</strain>
        <tissue evidence="2">Leaf</tissue>
    </source>
</reference>
<feature type="compositionally biased region" description="Basic and acidic residues" evidence="1">
    <location>
        <begin position="39"/>
        <end position="59"/>
    </location>
</feature>
<gene>
    <name evidence="2" type="ORF">POM88_029443</name>
</gene>
<evidence type="ECO:0000256" key="1">
    <source>
        <dbReference type="SAM" id="MobiDB-lite"/>
    </source>
</evidence>
<name>A0AAD8HTX7_9APIA</name>
<feature type="region of interest" description="Disordered" evidence="1">
    <location>
        <begin position="31"/>
        <end position="69"/>
    </location>
</feature>
<proteinExistence type="predicted"/>
<dbReference type="Proteomes" id="UP001237642">
    <property type="component" value="Unassembled WGS sequence"/>
</dbReference>
<feature type="compositionally biased region" description="Basic residues" evidence="1">
    <location>
        <begin position="114"/>
        <end position="124"/>
    </location>
</feature>